<evidence type="ECO:0000313" key="3">
    <source>
        <dbReference type="EMBL" id="RCG20096.1"/>
    </source>
</evidence>
<sequence length="155" mass="16737">MVVAVADSCRVGGWLCRWRVPVDVSGRNPAYWPITDDLGGLRRQVGGYAGDAGLAGVRLQDLVLAVNEAAANVLDHAEGQGHVLAWHDDRYVTVEIHDRLGLLVPAHANASDPGVGRLRGRGLWLMGQLCDEVSIIRDDRGSAVRLRQALTAARE</sequence>
<dbReference type="EMBL" id="QOIL01000033">
    <property type="protein sequence ID" value="RCG20096.1"/>
    <property type="molecule type" value="Genomic_DNA"/>
</dbReference>
<dbReference type="InterPro" id="IPR050267">
    <property type="entry name" value="Anti-sigma-factor_SerPK"/>
</dbReference>
<name>A0A367EPR0_9ACTN</name>
<reference evidence="3 4" key="1">
    <citation type="submission" date="2018-06" db="EMBL/GenBank/DDBJ databases">
        <title>Sphaerisporangium craniellae sp. nov., isolated from a marine sponge in the South China Sea.</title>
        <authorList>
            <person name="Li L."/>
        </authorList>
    </citation>
    <scope>NUCLEOTIDE SEQUENCE [LARGE SCALE GENOMIC DNA]</scope>
    <source>
        <strain evidence="3 4">CCTCC AA 208026</strain>
    </source>
</reference>
<feature type="domain" description="Histidine kinase/HSP90-like ATPase" evidence="2">
    <location>
        <begin position="37"/>
        <end position="147"/>
    </location>
</feature>
<dbReference type="Gene3D" id="3.30.565.10">
    <property type="entry name" value="Histidine kinase-like ATPase, C-terminal domain"/>
    <property type="match status" value="1"/>
</dbReference>
<dbReference type="Pfam" id="PF13581">
    <property type="entry name" value="HATPase_c_2"/>
    <property type="match status" value="1"/>
</dbReference>
<keyword evidence="1" id="KW-0723">Serine/threonine-protein kinase</keyword>
<dbReference type="PANTHER" id="PTHR35526">
    <property type="entry name" value="ANTI-SIGMA-F FACTOR RSBW-RELATED"/>
    <property type="match status" value="1"/>
</dbReference>
<evidence type="ECO:0000256" key="1">
    <source>
        <dbReference type="ARBA" id="ARBA00022527"/>
    </source>
</evidence>
<keyword evidence="4" id="KW-1185">Reference proteome</keyword>
<dbReference type="PANTHER" id="PTHR35526:SF3">
    <property type="entry name" value="ANTI-SIGMA-F FACTOR RSBW"/>
    <property type="match status" value="1"/>
</dbReference>
<dbReference type="AlphaFoldDB" id="A0A367EPR0"/>
<dbReference type="Proteomes" id="UP000253094">
    <property type="component" value="Unassembled WGS sequence"/>
</dbReference>
<evidence type="ECO:0000313" key="4">
    <source>
        <dbReference type="Proteomes" id="UP000253094"/>
    </source>
</evidence>
<dbReference type="CDD" id="cd16936">
    <property type="entry name" value="HATPase_RsbW-like"/>
    <property type="match status" value="1"/>
</dbReference>
<dbReference type="InterPro" id="IPR036890">
    <property type="entry name" value="HATPase_C_sf"/>
</dbReference>
<accession>A0A367EPR0</accession>
<keyword evidence="3" id="KW-0547">Nucleotide-binding</keyword>
<protein>
    <submittedName>
        <fullName evidence="3">ATP-binding protein</fullName>
    </submittedName>
</protein>
<keyword evidence="3" id="KW-0067">ATP-binding</keyword>
<organism evidence="3 4">
    <name type="scientific">Sphaerisporangium album</name>
    <dbReference type="NCBI Taxonomy" id="509200"/>
    <lineage>
        <taxon>Bacteria</taxon>
        <taxon>Bacillati</taxon>
        <taxon>Actinomycetota</taxon>
        <taxon>Actinomycetes</taxon>
        <taxon>Streptosporangiales</taxon>
        <taxon>Streptosporangiaceae</taxon>
        <taxon>Sphaerisporangium</taxon>
    </lineage>
</organism>
<comment type="caution">
    <text evidence="3">The sequence shown here is derived from an EMBL/GenBank/DDBJ whole genome shotgun (WGS) entry which is preliminary data.</text>
</comment>
<dbReference type="OrthoDB" id="3748385at2"/>
<proteinExistence type="predicted"/>
<dbReference type="InterPro" id="IPR003594">
    <property type="entry name" value="HATPase_dom"/>
</dbReference>
<keyword evidence="1" id="KW-0418">Kinase</keyword>
<evidence type="ECO:0000259" key="2">
    <source>
        <dbReference type="Pfam" id="PF13581"/>
    </source>
</evidence>
<dbReference type="GO" id="GO:0005524">
    <property type="term" value="F:ATP binding"/>
    <property type="evidence" value="ECO:0007669"/>
    <property type="project" value="UniProtKB-KW"/>
</dbReference>
<gene>
    <name evidence="3" type="ORF">DQ384_37695</name>
</gene>
<dbReference type="GO" id="GO:0004674">
    <property type="term" value="F:protein serine/threonine kinase activity"/>
    <property type="evidence" value="ECO:0007669"/>
    <property type="project" value="UniProtKB-KW"/>
</dbReference>
<keyword evidence="1" id="KW-0808">Transferase</keyword>